<dbReference type="EMBL" id="CAJNIZ010002847">
    <property type="protein sequence ID" value="CAE7215388.1"/>
    <property type="molecule type" value="Genomic_DNA"/>
</dbReference>
<organism evidence="3 4">
    <name type="scientific">Symbiodinium pilosum</name>
    <name type="common">Dinoflagellate</name>
    <dbReference type="NCBI Taxonomy" id="2952"/>
    <lineage>
        <taxon>Eukaryota</taxon>
        <taxon>Sar</taxon>
        <taxon>Alveolata</taxon>
        <taxon>Dinophyceae</taxon>
        <taxon>Suessiales</taxon>
        <taxon>Symbiodiniaceae</taxon>
        <taxon>Symbiodinium</taxon>
    </lineage>
</organism>
<dbReference type="Pfam" id="PF00849">
    <property type="entry name" value="PseudoU_synth_2"/>
    <property type="match status" value="1"/>
</dbReference>
<name>A0A812K1M2_SYMPI</name>
<evidence type="ECO:0000256" key="1">
    <source>
        <dbReference type="ARBA" id="ARBA00010876"/>
    </source>
</evidence>
<dbReference type="PANTHER" id="PTHR21600:SF87">
    <property type="entry name" value="RNA PSEUDOURIDYLATE SYNTHASE DOMAIN-CONTAINING PROTEIN 1"/>
    <property type="match status" value="1"/>
</dbReference>
<dbReference type="Proteomes" id="UP000649617">
    <property type="component" value="Unassembled WGS sequence"/>
</dbReference>
<protein>
    <recommendedName>
        <fullName evidence="2">Pseudouridine synthase RsuA/RluA-like domain-containing protein</fullName>
    </recommendedName>
</protein>
<dbReference type="OrthoDB" id="424794at2759"/>
<dbReference type="AlphaFoldDB" id="A0A812K1M2"/>
<gene>
    <name evidence="3" type="ORF">SPIL2461_LOCUS2561</name>
</gene>
<dbReference type="GO" id="GO:0000455">
    <property type="term" value="P:enzyme-directed rRNA pseudouridine synthesis"/>
    <property type="evidence" value="ECO:0007669"/>
    <property type="project" value="TreeGrafter"/>
</dbReference>
<sequence>MTEELLEKARAQFHRGDVVFLHHVVAVCFPELCTVKAARKALRQGHVLVNGSEERSHDALAPPPGSQLTACLGSVDAFIPDVEAVLRTFNAKSDRLEARIRLLRESRVSGWAVVNKPAGLHCRPCGFNGKLLTLEDYLPAVVGPPLAGSHCKGPRACHRLDFRVAGPVVVATSQEAMRSIKAAFENRRVKKEYRAIVCGCPAQPGERLQISAPVEGEEATTELEVLQVVPCPHYGNLSELRLVPITGRHHQLRQHCAETLGTPIVNEEKPLFNTAAGAWQKRTGIPLPPYFSRGRGCLFLQATQISFPDPCKDSAEPAVTVQVPVSQRFERLLRTSARAFQEGWRSSGDGQTYRADASSKDCPCTVLPLDGSVGKGDSKGGYLESADVEKATIIHTLRLRCAADILRMDPLKLTSGNHW</sequence>
<dbReference type="Gene3D" id="3.30.2350.10">
    <property type="entry name" value="Pseudouridine synthase"/>
    <property type="match status" value="1"/>
</dbReference>
<dbReference type="InterPro" id="IPR050188">
    <property type="entry name" value="RluA_PseudoU_synthase"/>
</dbReference>
<keyword evidence="4" id="KW-1185">Reference proteome</keyword>
<comment type="caution">
    <text evidence="3">The sequence shown here is derived from an EMBL/GenBank/DDBJ whole genome shotgun (WGS) entry which is preliminary data.</text>
</comment>
<comment type="similarity">
    <text evidence="1">Belongs to the pseudouridine synthase RluA family.</text>
</comment>
<dbReference type="SUPFAM" id="SSF55120">
    <property type="entry name" value="Pseudouridine synthase"/>
    <property type="match status" value="1"/>
</dbReference>
<evidence type="ECO:0000259" key="2">
    <source>
        <dbReference type="Pfam" id="PF00849"/>
    </source>
</evidence>
<dbReference type="InterPro" id="IPR020103">
    <property type="entry name" value="PsdUridine_synth_cat_dom_sf"/>
</dbReference>
<proteinExistence type="inferred from homology"/>
<evidence type="ECO:0000313" key="3">
    <source>
        <dbReference type="EMBL" id="CAE7215388.1"/>
    </source>
</evidence>
<dbReference type="InterPro" id="IPR006145">
    <property type="entry name" value="PsdUridine_synth_RsuA/RluA"/>
</dbReference>
<dbReference type="PANTHER" id="PTHR21600">
    <property type="entry name" value="MITOCHONDRIAL RNA PSEUDOURIDINE SYNTHASE"/>
    <property type="match status" value="1"/>
</dbReference>
<dbReference type="CDD" id="cd02869">
    <property type="entry name" value="PseudoU_synth_RluA_like"/>
    <property type="match status" value="1"/>
</dbReference>
<reference evidence="3" key="1">
    <citation type="submission" date="2021-02" db="EMBL/GenBank/DDBJ databases">
        <authorList>
            <person name="Dougan E. K."/>
            <person name="Rhodes N."/>
            <person name="Thang M."/>
            <person name="Chan C."/>
        </authorList>
    </citation>
    <scope>NUCLEOTIDE SEQUENCE</scope>
</reference>
<evidence type="ECO:0000313" key="4">
    <source>
        <dbReference type="Proteomes" id="UP000649617"/>
    </source>
</evidence>
<dbReference type="GO" id="GO:0009982">
    <property type="term" value="F:pseudouridine synthase activity"/>
    <property type="evidence" value="ECO:0007669"/>
    <property type="project" value="InterPro"/>
</dbReference>
<accession>A0A812K1M2</accession>
<dbReference type="GO" id="GO:0003723">
    <property type="term" value="F:RNA binding"/>
    <property type="evidence" value="ECO:0007669"/>
    <property type="project" value="InterPro"/>
</dbReference>
<feature type="domain" description="Pseudouridine synthase RsuA/RluA-like" evidence="2">
    <location>
        <begin position="112"/>
        <end position="257"/>
    </location>
</feature>